<dbReference type="Proteomes" id="UP000217790">
    <property type="component" value="Unassembled WGS sequence"/>
</dbReference>
<name>A0A2H3EEP4_ARMGA</name>
<sequence>MLVGPIGESGGAVEVQSIHSGMAMGLQWPEVDKKGFSKVEKSFLYFGLKSFSKEERNARVLKGTTIDKEDDILAPVASLPPLQMVKTAPISDISDRSPLPSLPSKVLESSITKSPCPLSNKTVEPSTDHPHPMRFSSLPPGFGSLWAVSKGGSSQRAGEELNTNPMQDEWYPELVTAFDGFRRGALWDPLWSRAADGFLVFERQQGFATKGKALCARDQPACVHAFMKEHCRWGRPRDLGDLKEFNKQWWAWWGALQPAG</sequence>
<proteinExistence type="predicted"/>
<dbReference type="OrthoDB" id="3052722at2759"/>
<dbReference type="InParanoid" id="A0A2H3EEP4"/>
<organism evidence="1 2">
    <name type="scientific">Armillaria gallica</name>
    <name type="common">Bulbous honey fungus</name>
    <name type="synonym">Armillaria bulbosa</name>
    <dbReference type="NCBI Taxonomy" id="47427"/>
    <lineage>
        <taxon>Eukaryota</taxon>
        <taxon>Fungi</taxon>
        <taxon>Dikarya</taxon>
        <taxon>Basidiomycota</taxon>
        <taxon>Agaricomycotina</taxon>
        <taxon>Agaricomycetes</taxon>
        <taxon>Agaricomycetidae</taxon>
        <taxon>Agaricales</taxon>
        <taxon>Marasmiineae</taxon>
        <taxon>Physalacriaceae</taxon>
        <taxon>Armillaria</taxon>
    </lineage>
</organism>
<evidence type="ECO:0000313" key="2">
    <source>
        <dbReference type="Proteomes" id="UP000217790"/>
    </source>
</evidence>
<reference evidence="2" key="1">
    <citation type="journal article" date="2017" name="Nat. Ecol. Evol.">
        <title>Genome expansion and lineage-specific genetic innovations in the forest pathogenic fungi Armillaria.</title>
        <authorList>
            <person name="Sipos G."/>
            <person name="Prasanna A.N."/>
            <person name="Walter M.C."/>
            <person name="O'Connor E."/>
            <person name="Balint B."/>
            <person name="Krizsan K."/>
            <person name="Kiss B."/>
            <person name="Hess J."/>
            <person name="Varga T."/>
            <person name="Slot J."/>
            <person name="Riley R."/>
            <person name="Boka B."/>
            <person name="Rigling D."/>
            <person name="Barry K."/>
            <person name="Lee J."/>
            <person name="Mihaltcheva S."/>
            <person name="LaButti K."/>
            <person name="Lipzen A."/>
            <person name="Waldron R."/>
            <person name="Moloney N.M."/>
            <person name="Sperisen C."/>
            <person name="Kredics L."/>
            <person name="Vagvoelgyi C."/>
            <person name="Patrignani A."/>
            <person name="Fitzpatrick D."/>
            <person name="Nagy I."/>
            <person name="Doyle S."/>
            <person name="Anderson J.B."/>
            <person name="Grigoriev I.V."/>
            <person name="Gueldener U."/>
            <person name="Muensterkoetter M."/>
            <person name="Nagy L.G."/>
        </authorList>
    </citation>
    <scope>NUCLEOTIDE SEQUENCE [LARGE SCALE GENOMIC DNA]</scope>
    <source>
        <strain evidence="2">Ar21-2</strain>
    </source>
</reference>
<accession>A0A2H3EEP4</accession>
<evidence type="ECO:0000313" key="1">
    <source>
        <dbReference type="EMBL" id="PBL01499.1"/>
    </source>
</evidence>
<dbReference type="AlphaFoldDB" id="A0A2H3EEP4"/>
<dbReference type="STRING" id="47427.A0A2H3EEP4"/>
<gene>
    <name evidence="1" type="ORF">ARMGADRAFT_1025199</name>
</gene>
<protein>
    <submittedName>
        <fullName evidence="1">Uncharacterized protein</fullName>
    </submittedName>
</protein>
<dbReference type="EMBL" id="KZ293646">
    <property type="protein sequence ID" value="PBL01499.1"/>
    <property type="molecule type" value="Genomic_DNA"/>
</dbReference>
<keyword evidence="2" id="KW-1185">Reference proteome</keyword>